<evidence type="ECO:0000313" key="1">
    <source>
        <dbReference type="EMBL" id="KAD3068408.1"/>
    </source>
</evidence>
<accession>A0A5N6M3P4</accession>
<name>A0A5N6M3P4_9ASTR</name>
<evidence type="ECO:0000313" key="2">
    <source>
        <dbReference type="Proteomes" id="UP000326396"/>
    </source>
</evidence>
<gene>
    <name evidence="1" type="ORF">E3N88_36288</name>
</gene>
<sequence>MVVSAERMVWVCKRRDERDGGDQMGTTMDQKMDGGEWEAVGRMTTHERRFPGRMKVATELRSNEGHPSRMSTLHE</sequence>
<proteinExistence type="predicted"/>
<protein>
    <submittedName>
        <fullName evidence="1">Uncharacterized protein</fullName>
    </submittedName>
</protein>
<organism evidence="1 2">
    <name type="scientific">Mikania micrantha</name>
    <name type="common">bitter vine</name>
    <dbReference type="NCBI Taxonomy" id="192012"/>
    <lineage>
        <taxon>Eukaryota</taxon>
        <taxon>Viridiplantae</taxon>
        <taxon>Streptophyta</taxon>
        <taxon>Embryophyta</taxon>
        <taxon>Tracheophyta</taxon>
        <taxon>Spermatophyta</taxon>
        <taxon>Magnoliopsida</taxon>
        <taxon>eudicotyledons</taxon>
        <taxon>Gunneridae</taxon>
        <taxon>Pentapetalae</taxon>
        <taxon>asterids</taxon>
        <taxon>campanulids</taxon>
        <taxon>Asterales</taxon>
        <taxon>Asteraceae</taxon>
        <taxon>Asteroideae</taxon>
        <taxon>Heliantheae alliance</taxon>
        <taxon>Eupatorieae</taxon>
        <taxon>Mikania</taxon>
    </lineage>
</organism>
<dbReference type="AlphaFoldDB" id="A0A5N6M3P4"/>
<dbReference type="Proteomes" id="UP000326396">
    <property type="component" value="Linkage Group LG7"/>
</dbReference>
<keyword evidence="2" id="KW-1185">Reference proteome</keyword>
<comment type="caution">
    <text evidence="1">The sequence shown here is derived from an EMBL/GenBank/DDBJ whole genome shotgun (WGS) entry which is preliminary data.</text>
</comment>
<dbReference type="EMBL" id="SZYD01000017">
    <property type="protein sequence ID" value="KAD3068408.1"/>
    <property type="molecule type" value="Genomic_DNA"/>
</dbReference>
<reference evidence="1 2" key="1">
    <citation type="submission" date="2019-05" db="EMBL/GenBank/DDBJ databases">
        <title>Mikania micrantha, genome provides insights into the molecular mechanism of rapid growth.</title>
        <authorList>
            <person name="Liu B."/>
        </authorList>
    </citation>
    <scope>NUCLEOTIDE SEQUENCE [LARGE SCALE GENOMIC DNA]</scope>
    <source>
        <strain evidence="1">NLD-2019</strain>
        <tissue evidence="1">Leaf</tissue>
    </source>
</reference>